<keyword evidence="5" id="KW-1133">Transmembrane helix</keyword>
<evidence type="ECO:0000259" key="8">
    <source>
        <dbReference type="PROSITE" id="PS51706"/>
    </source>
</evidence>
<evidence type="ECO:0000256" key="4">
    <source>
        <dbReference type="ARBA" id="ARBA00023134"/>
    </source>
</evidence>
<dbReference type="InterPro" id="IPR001478">
    <property type="entry name" value="PDZ"/>
</dbReference>
<dbReference type="SUPFAM" id="SSF50156">
    <property type="entry name" value="PDZ domain-like"/>
    <property type="match status" value="1"/>
</dbReference>
<evidence type="ECO:0000259" key="7">
    <source>
        <dbReference type="PROSITE" id="PS51701"/>
    </source>
</evidence>
<dbReference type="PROSITE" id="PS50106">
    <property type="entry name" value="PDZ"/>
    <property type="match status" value="1"/>
</dbReference>
<feature type="domain" description="PDZ" evidence="6">
    <location>
        <begin position="799"/>
        <end position="869"/>
    </location>
</feature>
<evidence type="ECO:0000256" key="1">
    <source>
        <dbReference type="ARBA" id="ARBA00022723"/>
    </source>
</evidence>
<dbReference type="GO" id="GO:0046872">
    <property type="term" value="F:metal ion binding"/>
    <property type="evidence" value="ECO:0007669"/>
    <property type="project" value="UniProtKB-KW"/>
</dbReference>
<dbReference type="Gene3D" id="2.30.42.10">
    <property type="match status" value="1"/>
</dbReference>
<dbReference type="PROSITE" id="PS51706">
    <property type="entry name" value="G_ENGB"/>
    <property type="match status" value="1"/>
</dbReference>
<dbReference type="PANTHER" id="PTHR11649:SF13">
    <property type="entry name" value="ENGB-TYPE G DOMAIN-CONTAINING PROTEIN"/>
    <property type="match status" value="1"/>
</dbReference>
<dbReference type="Pfam" id="PF01926">
    <property type="entry name" value="MMR_HSR1"/>
    <property type="match status" value="1"/>
</dbReference>
<keyword evidence="4" id="KW-0342">GTP-binding</keyword>
<organism evidence="9 10">
    <name type="scientific">Plasmodium ovale curtisi</name>
    <dbReference type="NCBI Taxonomy" id="864141"/>
    <lineage>
        <taxon>Eukaryota</taxon>
        <taxon>Sar</taxon>
        <taxon>Alveolata</taxon>
        <taxon>Apicomplexa</taxon>
        <taxon>Aconoidasida</taxon>
        <taxon>Haemosporida</taxon>
        <taxon>Plasmodiidae</taxon>
        <taxon>Plasmodium</taxon>
        <taxon>Plasmodium (Plasmodium)</taxon>
    </lineage>
</organism>
<keyword evidence="5" id="KW-0812">Transmembrane</keyword>
<dbReference type="Gene3D" id="3.40.50.300">
    <property type="entry name" value="P-loop containing nucleotide triphosphate hydrolases"/>
    <property type="match status" value="1"/>
</dbReference>
<evidence type="ECO:0000259" key="6">
    <source>
        <dbReference type="PROSITE" id="PS50106"/>
    </source>
</evidence>
<evidence type="ECO:0000256" key="3">
    <source>
        <dbReference type="ARBA" id="ARBA00022842"/>
    </source>
</evidence>
<dbReference type="InterPro" id="IPR043504">
    <property type="entry name" value="Peptidase_S1_PA_chymotrypsin"/>
</dbReference>
<dbReference type="InterPro" id="IPR009003">
    <property type="entry name" value="Peptidase_S1_PA"/>
</dbReference>
<keyword evidence="2" id="KW-0547">Nucleotide-binding</keyword>
<feature type="domain" description="EngB-type G" evidence="8">
    <location>
        <begin position="1035"/>
        <end position="1203"/>
    </location>
</feature>
<evidence type="ECO:0000313" key="10">
    <source>
        <dbReference type="Proteomes" id="UP000078560"/>
    </source>
</evidence>
<dbReference type="InterPro" id="IPR010884">
    <property type="entry name" value="6_CYS_dom"/>
</dbReference>
<dbReference type="AlphaFoldDB" id="A0A1A8W9B7"/>
<reference evidence="10" key="1">
    <citation type="submission" date="2016-05" db="EMBL/GenBank/DDBJ databases">
        <authorList>
            <person name="Naeem Raeece"/>
        </authorList>
    </citation>
    <scope>NUCLEOTIDE SEQUENCE [LARGE SCALE GENOMIC DNA]</scope>
</reference>
<protein>
    <submittedName>
        <fullName evidence="9">Sporozoite surface protein 3, putative</fullName>
    </submittedName>
</protein>
<keyword evidence="5" id="KW-0472">Membrane</keyword>
<name>A0A1A8W9B7_PLAOA</name>
<dbReference type="Pfam" id="PF00595">
    <property type="entry name" value="PDZ"/>
    <property type="match status" value="1"/>
</dbReference>
<dbReference type="EMBL" id="FLQU01000624">
    <property type="protein sequence ID" value="SBS88295.1"/>
    <property type="molecule type" value="Genomic_DNA"/>
</dbReference>
<dbReference type="SMART" id="SM00228">
    <property type="entry name" value="PDZ"/>
    <property type="match status" value="1"/>
</dbReference>
<dbReference type="SUPFAM" id="SSF50494">
    <property type="entry name" value="Trypsin-like serine proteases"/>
    <property type="match status" value="1"/>
</dbReference>
<dbReference type="InterPro" id="IPR030393">
    <property type="entry name" value="G_ENGB_dom"/>
</dbReference>
<dbReference type="SUPFAM" id="SSF52540">
    <property type="entry name" value="P-loop containing nucleoside triphosphate hydrolases"/>
    <property type="match status" value="1"/>
</dbReference>
<feature type="domain" description="6-Cys" evidence="7">
    <location>
        <begin position="7"/>
        <end position="143"/>
    </location>
</feature>
<keyword evidence="3" id="KW-0460">Magnesium</keyword>
<dbReference type="Pfam" id="PF13365">
    <property type="entry name" value="Trypsin_2"/>
    <property type="match status" value="1"/>
</dbReference>
<sequence length="1203" mass="139749">MKYLKNTGYVCDFSAEKYSLDFDDYYDDNICYHEVGIEDSIGIIIPKYRDGNEKIEILTKCFEEISLNKSGDNPISIYDIFSKDEIIVSDSNTILYEMEYISSILKIKNITTNNNYIHCVFENKNTKGMIIHKGIAKILIKNSIVKNNYLTNKFVIDLFNNVDLNKDNSNNKYSIYSEPGHILYLLGMKLSNGKYIYFDKNCSLNFEKIGEIYKYIFPIINEKEIIYTCKMYFDENEKTISIGSLIITFLQKYPNLKYISKEILKKYIKYDIENNLNKLLYGIKHDEYYINSNYGRYNEQSVDIKETTISNLQSMNINKEYCNNNNCIELFNKSQCSSICGNGFRLLDGYNIRYDIQSVIPCNNGECTPEDAAEPFVIFAWASIVFFCIIFAIFVLMLYFIMNNSNNGKTKVSDPFFTYDTNIKSSEIISSRDGSKLGKKRLICDTVSPPAQPSTLPLHFPIYALGENVENAETIQKEYNCSWALHTNGLFFSSTLYIPICVNDVLKHNEDFGERMKKEKGYIHMFLLKRIPISWCEHVRSSNRSLDDVTRKKELEKGEKSPFLKLAEYQYFPFELVIHFFKIPIRFIIHSVFYFYQICYNTFYHAFHFLSKKLVHTSNEKFRHSPSIPINILSSFVTIHKSNNNTVEPFFKVDELTFLGSGFIYDRRDDTFVVKNGDDFYLATVAESDVCVMKIISKESFSHISLDTIREDLRLGEPKFDKEIYSTGVVNQPKQTFTTFANFNEKKEACLYPFVQISNPINKGMSGSPLLDGQGNLVGMIQKKIDNYGLALPAHILKKVALHLQRKGTYEEPFLGIVLKEREDYIKSDKTCKKELKIHDILTNSPAEIGGLRKEDSILKINQQEIKDICEVHEILNSTGNGYIDIEIIRNNKKKKIKPMEMRRYGVTEMRLHNYNSSSYIKYFTGAFYHCYKCSSIFFLVHQLRSTCIFVRLVHTASLYECSTKMWVNSKFVLLENINKNDNLEYKLFKNISFNKIKTNLKNFLVVNKKINISDVKHVSFLGKFHNYTQIENYGVNEICILGRSNVGKSTFLRKFIKYMINVNEHANIKVSKNSGCTRSINMYSFENAKKKRLFILTDMPGLGYAAGIGKKKMEHLRKNLDDYIYLRNQICLFFVLIDMSVDIQKIDVQLVDAIRRTNVPFRVICTKSDKFSANTNDRLNAIRNFYALDKIPIHISKFSNHN</sequence>
<dbReference type="PROSITE" id="PS51701">
    <property type="entry name" value="6_CYS"/>
    <property type="match status" value="1"/>
</dbReference>
<dbReference type="PANTHER" id="PTHR11649">
    <property type="entry name" value="MSS1/TRME-RELATED GTP-BINDING PROTEIN"/>
    <property type="match status" value="1"/>
</dbReference>
<dbReference type="GO" id="GO:0005525">
    <property type="term" value="F:GTP binding"/>
    <property type="evidence" value="ECO:0007669"/>
    <property type="project" value="UniProtKB-KW"/>
</dbReference>
<evidence type="ECO:0000256" key="2">
    <source>
        <dbReference type="ARBA" id="ARBA00022741"/>
    </source>
</evidence>
<dbReference type="Gene3D" id="2.40.10.10">
    <property type="entry name" value="Trypsin-like serine proteases"/>
    <property type="match status" value="1"/>
</dbReference>
<proteinExistence type="predicted"/>
<dbReference type="InterPro" id="IPR036034">
    <property type="entry name" value="PDZ_sf"/>
</dbReference>
<evidence type="ECO:0000256" key="5">
    <source>
        <dbReference type="SAM" id="Phobius"/>
    </source>
</evidence>
<gene>
    <name evidence="9" type="ORF">POVCU2_0047580</name>
</gene>
<dbReference type="Proteomes" id="UP000078560">
    <property type="component" value="Unassembled WGS sequence"/>
</dbReference>
<dbReference type="InterPro" id="IPR027417">
    <property type="entry name" value="P-loop_NTPase"/>
</dbReference>
<feature type="transmembrane region" description="Helical" evidence="5">
    <location>
        <begin position="376"/>
        <end position="401"/>
    </location>
</feature>
<keyword evidence="1" id="KW-0479">Metal-binding</keyword>
<evidence type="ECO:0000313" key="9">
    <source>
        <dbReference type="EMBL" id="SBS88295.1"/>
    </source>
</evidence>
<accession>A0A1A8W9B7</accession>
<dbReference type="InterPro" id="IPR006073">
    <property type="entry name" value="GTP-bd"/>
</dbReference>